<evidence type="ECO:0000313" key="8">
    <source>
        <dbReference type="Proteomes" id="UP001172756"/>
    </source>
</evidence>
<feature type="domain" description="Rad50/SbcC-type AAA" evidence="6">
    <location>
        <begin position="5"/>
        <end position="182"/>
    </location>
</feature>
<sequence>MKALRLEIEGFGPYLARQTVDFRAFDAEGLFVISGKTGAGKSTILDAITFALYGDVPRYAGTEKSIRSHFCGEEDPTEVVLDFEVGTETYRIRRSPDYERVKQRGEGTTVQPAEAQLWVRRGDDWEALAMKPREAGQEIARIMQLTPEQFLQVILLAQGRFAEFLQAGTDSRLRLLRSLFGTQRFEELTAHLRDIARQRARALEAADAGLEVLVSGAVAVAAAASPEEIAAPAPAEREAWFAATVESLTGLAARLAGAAASAAEGADAAKATLTEARGVEAQRRRLMEARDKVGALEARAEEHAEDRSRLDRARRAAPVSSAMEASQSAEARLALATERRDAALVSLRSAEVAGLAWPGHAGDLPQASVEALRARTSELASERGSLAEALEAEGRIASLEQAREQADGGLEAAREARSHAQEQLAALPAREQALRTELDGATAAAARLADLEDAVAREEKAATAHERIDAAQATLQAAREQEATASARRLGAVDRHDALLRLRLKSQAAVLAGALEEGKPCAVCGSTSHPYPAQPTDAHVTDEAVEEARAFADRIVKEFEEFQDRAAAAATALEVAQAEAGGRSREEVTAALTAAVEARDGAKAAAGRKSALESELEALGAERERLGRLIEERGTAVEAAQARATQAAAAVAAAGETIARGRGEHPTVAARAAALESARGLVDAVAGASEALGSSRASAEEARGAVERAAAATGLGDLEAVRAALLPRSEMDALAARIEQHEADLSGARAVVAELESVPLPEEVADLVALESAAAEADAGAKEAARASSDAASAVGQFTRLAENHAVKAASTAEARERHQAVDTLANTLEGKEPNERRMRLESFVLAARLEEIVAAANARLTTMSSGQYLLEYDDSAQFRNKQTGLELTIADAHTGRSRSTRSLSGGETFLASLALALGLAETVTAAAGGIQLDTIFIDEGFGSLDEDTLEVAMSTLDDLRDAGRTVGLISHVETMKEAIPAKLEVVKSGDGSSSVAVVLGDG</sequence>
<comment type="similarity">
    <text evidence="1">Belongs to the SMC family. SbcC subfamily.</text>
</comment>
<comment type="subunit">
    <text evidence="2">Heterodimer of SbcC and SbcD.</text>
</comment>
<dbReference type="GO" id="GO:0016887">
    <property type="term" value="F:ATP hydrolysis activity"/>
    <property type="evidence" value="ECO:0007669"/>
    <property type="project" value="InterPro"/>
</dbReference>
<keyword evidence="4" id="KW-0175">Coiled coil</keyword>
<feature type="region of interest" description="Disordered" evidence="5">
    <location>
        <begin position="297"/>
        <end position="327"/>
    </location>
</feature>
<dbReference type="InterPro" id="IPR027417">
    <property type="entry name" value="P-loop_NTPase"/>
</dbReference>
<feature type="compositionally biased region" description="Low complexity" evidence="5">
    <location>
        <begin position="316"/>
        <end position="327"/>
    </location>
</feature>
<dbReference type="EMBL" id="JAUHQB010000006">
    <property type="protein sequence ID" value="MDN4483804.1"/>
    <property type="molecule type" value="Genomic_DNA"/>
</dbReference>
<name>A0AB35MJ34_9MICO</name>
<evidence type="ECO:0000256" key="5">
    <source>
        <dbReference type="SAM" id="MobiDB-lite"/>
    </source>
</evidence>
<dbReference type="InterPro" id="IPR038729">
    <property type="entry name" value="Rad50/SbcC_AAA"/>
</dbReference>
<dbReference type="GO" id="GO:0006302">
    <property type="term" value="P:double-strand break repair"/>
    <property type="evidence" value="ECO:0007669"/>
    <property type="project" value="InterPro"/>
</dbReference>
<comment type="caution">
    <text evidence="7">The sequence shown here is derived from an EMBL/GenBank/DDBJ whole genome shotgun (WGS) entry which is preliminary data.</text>
</comment>
<dbReference type="AlphaFoldDB" id="A0AB35MJ34"/>
<gene>
    <name evidence="7" type="ORF">QQ002_09675</name>
</gene>
<evidence type="ECO:0000256" key="4">
    <source>
        <dbReference type="SAM" id="Coils"/>
    </source>
</evidence>
<reference evidence="7 8" key="1">
    <citation type="submission" date="2023-06" db="EMBL/GenBank/DDBJ databases">
        <title>SYSU T0a273.</title>
        <authorList>
            <person name="Gao L."/>
            <person name="Fang B.-Z."/>
            <person name="Li W.-J."/>
        </authorList>
    </citation>
    <scope>NUCLEOTIDE SEQUENCE [LARGE SCALE GENOMIC DNA]</scope>
    <source>
        <strain evidence="7 8">SYSU T0a273</strain>
    </source>
</reference>
<protein>
    <recommendedName>
        <fullName evidence="3">Nuclease SbcCD subunit C</fullName>
    </recommendedName>
</protein>
<dbReference type="SUPFAM" id="SSF52540">
    <property type="entry name" value="P-loop containing nucleoside triphosphate hydrolases"/>
    <property type="match status" value="1"/>
</dbReference>
<dbReference type="Proteomes" id="UP001172756">
    <property type="component" value="Unassembled WGS sequence"/>
</dbReference>
<feature type="compositionally biased region" description="Basic and acidic residues" evidence="5">
    <location>
        <begin position="297"/>
        <end position="314"/>
    </location>
</feature>
<dbReference type="Gene3D" id="3.40.50.300">
    <property type="entry name" value="P-loop containing nucleotide triphosphate hydrolases"/>
    <property type="match status" value="2"/>
</dbReference>
<evidence type="ECO:0000256" key="1">
    <source>
        <dbReference type="ARBA" id="ARBA00006930"/>
    </source>
</evidence>
<evidence type="ECO:0000313" key="7">
    <source>
        <dbReference type="EMBL" id="MDN4483804.1"/>
    </source>
</evidence>
<proteinExistence type="inferred from homology"/>
<feature type="coiled-coil region" evidence="4">
    <location>
        <begin position="559"/>
        <end position="629"/>
    </location>
</feature>
<dbReference type="PANTHER" id="PTHR32114">
    <property type="entry name" value="ABC TRANSPORTER ABCH.3"/>
    <property type="match status" value="1"/>
</dbReference>
<feature type="coiled-coil region" evidence="4">
    <location>
        <begin position="441"/>
        <end position="488"/>
    </location>
</feature>
<evidence type="ECO:0000256" key="2">
    <source>
        <dbReference type="ARBA" id="ARBA00011322"/>
    </source>
</evidence>
<evidence type="ECO:0000256" key="3">
    <source>
        <dbReference type="ARBA" id="ARBA00013368"/>
    </source>
</evidence>
<organism evidence="7 8">
    <name type="scientific">Demequina lignilytica</name>
    <dbReference type="NCBI Taxonomy" id="3051663"/>
    <lineage>
        <taxon>Bacteria</taxon>
        <taxon>Bacillati</taxon>
        <taxon>Actinomycetota</taxon>
        <taxon>Actinomycetes</taxon>
        <taxon>Micrococcales</taxon>
        <taxon>Demequinaceae</taxon>
        <taxon>Demequina</taxon>
    </lineage>
</organism>
<dbReference type="PANTHER" id="PTHR32114:SF2">
    <property type="entry name" value="ABC TRANSPORTER ABCH.3"/>
    <property type="match status" value="1"/>
</dbReference>
<dbReference type="RefSeq" id="WP_301160550.1">
    <property type="nucleotide sequence ID" value="NZ_JAUHQB010000006.1"/>
</dbReference>
<accession>A0AB35MJ34</accession>
<evidence type="ECO:0000259" key="6">
    <source>
        <dbReference type="Pfam" id="PF13476"/>
    </source>
</evidence>
<dbReference type="Pfam" id="PF13476">
    <property type="entry name" value="AAA_23"/>
    <property type="match status" value="1"/>
</dbReference>
<dbReference type="Pfam" id="PF13558">
    <property type="entry name" value="SbcC_Walker_B"/>
    <property type="match status" value="1"/>
</dbReference>
<feature type="coiled-coil region" evidence="4">
    <location>
        <begin position="731"/>
        <end position="758"/>
    </location>
</feature>